<organism evidence="11 12">
    <name type="scientific">Adineta ricciae</name>
    <name type="common">Rotifer</name>
    <dbReference type="NCBI Taxonomy" id="249248"/>
    <lineage>
        <taxon>Eukaryota</taxon>
        <taxon>Metazoa</taxon>
        <taxon>Spiralia</taxon>
        <taxon>Gnathifera</taxon>
        <taxon>Rotifera</taxon>
        <taxon>Eurotatoria</taxon>
        <taxon>Bdelloidea</taxon>
        <taxon>Adinetida</taxon>
        <taxon>Adinetidae</taxon>
        <taxon>Adineta</taxon>
    </lineage>
</organism>
<evidence type="ECO:0000256" key="3">
    <source>
        <dbReference type="ARBA" id="ARBA00009105"/>
    </source>
</evidence>
<evidence type="ECO:0000256" key="10">
    <source>
        <dbReference type="ARBA" id="ARBA00037847"/>
    </source>
</evidence>
<dbReference type="GO" id="GO:0046354">
    <property type="term" value="P:mannan biosynthetic process"/>
    <property type="evidence" value="ECO:0007669"/>
    <property type="project" value="TreeGrafter"/>
</dbReference>
<evidence type="ECO:0000256" key="1">
    <source>
        <dbReference type="ARBA" id="ARBA00004394"/>
    </source>
</evidence>
<keyword evidence="7" id="KW-1133">Transmembrane helix</keyword>
<keyword evidence="5" id="KW-0812">Transmembrane</keyword>
<evidence type="ECO:0000256" key="8">
    <source>
        <dbReference type="ARBA" id="ARBA00023034"/>
    </source>
</evidence>
<dbReference type="InterPro" id="IPR022751">
    <property type="entry name" value="Alpha_mannosyltransferase"/>
</dbReference>
<protein>
    <submittedName>
        <fullName evidence="11">Uncharacterized protein</fullName>
    </submittedName>
</protein>
<name>A0A814G1Y3_ADIRI</name>
<gene>
    <name evidence="11" type="ORF">XAT740_LOCUS12543</name>
</gene>
<dbReference type="PANTHER" id="PTHR31646">
    <property type="entry name" value="ALPHA-1,2-MANNOSYLTRANSFERASE MNN2"/>
    <property type="match status" value="1"/>
</dbReference>
<keyword evidence="8" id="KW-0333">Golgi apparatus</keyword>
<evidence type="ECO:0000256" key="4">
    <source>
        <dbReference type="ARBA" id="ARBA00022679"/>
    </source>
</evidence>
<keyword evidence="4" id="KW-0808">Transferase</keyword>
<evidence type="ECO:0000256" key="5">
    <source>
        <dbReference type="ARBA" id="ARBA00022692"/>
    </source>
</evidence>
<dbReference type="AlphaFoldDB" id="A0A814G1Y3"/>
<dbReference type="Pfam" id="PF11051">
    <property type="entry name" value="Mannosyl_trans3"/>
    <property type="match status" value="2"/>
</dbReference>
<comment type="subcellular location">
    <subcellularLocation>
        <location evidence="10">Endomembrane system</location>
        <topology evidence="10">Single-pass membrane protein</topology>
    </subcellularLocation>
    <subcellularLocation>
        <location evidence="1">Golgi apparatus membrane</location>
    </subcellularLocation>
    <subcellularLocation>
        <location evidence="2">Membrane</location>
        <topology evidence="2">Single-pass type II membrane protein</topology>
    </subcellularLocation>
</comment>
<dbReference type="InterPro" id="IPR029044">
    <property type="entry name" value="Nucleotide-diphossugar_trans"/>
</dbReference>
<evidence type="ECO:0000256" key="7">
    <source>
        <dbReference type="ARBA" id="ARBA00022989"/>
    </source>
</evidence>
<dbReference type="SUPFAM" id="SSF53448">
    <property type="entry name" value="Nucleotide-diphospho-sugar transferases"/>
    <property type="match status" value="1"/>
</dbReference>
<dbReference type="GO" id="GO:0000139">
    <property type="term" value="C:Golgi membrane"/>
    <property type="evidence" value="ECO:0007669"/>
    <property type="project" value="UniProtKB-SubCell"/>
</dbReference>
<comment type="similarity">
    <text evidence="3">Belongs to the MNN1/MNT family.</text>
</comment>
<keyword evidence="9" id="KW-0472">Membrane</keyword>
<dbReference type="EMBL" id="CAJNOR010000709">
    <property type="protein sequence ID" value="CAF0988006.1"/>
    <property type="molecule type" value="Genomic_DNA"/>
</dbReference>
<evidence type="ECO:0000256" key="6">
    <source>
        <dbReference type="ARBA" id="ARBA00022968"/>
    </source>
</evidence>
<dbReference type="GO" id="GO:0000026">
    <property type="term" value="F:alpha-1,2-mannosyltransferase activity"/>
    <property type="evidence" value="ECO:0007669"/>
    <property type="project" value="TreeGrafter"/>
</dbReference>
<reference evidence="11" key="1">
    <citation type="submission" date="2021-02" db="EMBL/GenBank/DDBJ databases">
        <authorList>
            <person name="Nowell W R."/>
        </authorList>
    </citation>
    <scope>NUCLEOTIDE SEQUENCE</scope>
</reference>
<keyword evidence="12" id="KW-1185">Reference proteome</keyword>
<evidence type="ECO:0000256" key="2">
    <source>
        <dbReference type="ARBA" id="ARBA00004606"/>
    </source>
</evidence>
<dbReference type="PANTHER" id="PTHR31646:SF1">
    <property type="entry name" value="ALPHA-1,2-MANNOSYLTRANSFERASE MNN2"/>
    <property type="match status" value="1"/>
</dbReference>
<comment type="caution">
    <text evidence="11">The sequence shown here is derived from an EMBL/GenBank/DDBJ whole genome shotgun (WGS) entry which is preliminary data.</text>
</comment>
<dbReference type="Proteomes" id="UP000663828">
    <property type="component" value="Unassembled WGS sequence"/>
</dbReference>
<sequence length="359" mass="42351">MKWKSFMDTVNEYPSNKFRGRGIVTSTRKSVYFRFLATLRLLRWLNCTLPVEIFQFPNELNENQLSDLQNINQVSVHILNNRESVQDRSTNRYAIKLRALIESSFEHILWLDADNIPVCDPEYLFDLPHYTRSAAIFWPDFWTSSQNNPIWKILNLTCRAEDYEQEAGQLLINKKLSWKALHSSLHLNGDSDVMKVLLGDKDTFRLSWRVLNIPFYFIRKYLAIAGFYHRNFNSSESREFCGHTMVQHDPFGEILFLHANMIKYHPHLKYSPESKYPEVMHLSNPWRVLRRYANTAGYLKASIYRKYGYSCTTFPTDGPPLYEEDFHRLISPTVTMMYLRFLNEKTSNSDTSEYASVVE</sequence>
<evidence type="ECO:0000313" key="12">
    <source>
        <dbReference type="Proteomes" id="UP000663828"/>
    </source>
</evidence>
<evidence type="ECO:0000313" key="11">
    <source>
        <dbReference type="EMBL" id="CAF0988006.1"/>
    </source>
</evidence>
<dbReference type="Gene3D" id="3.90.550.10">
    <property type="entry name" value="Spore Coat Polysaccharide Biosynthesis Protein SpsA, Chain A"/>
    <property type="match status" value="1"/>
</dbReference>
<accession>A0A814G1Y3</accession>
<keyword evidence="6" id="KW-0735">Signal-anchor</keyword>
<evidence type="ECO:0000256" key="9">
    <source>
        <dbReference type="ARBA" id="ARBA00023136"/>
    </source>
</evidence>
<proteinExistence type="inferred from homology"/>